<sequence>VKRVVELYTSKKQLIDEVEQKYKIDPSISKSEQDKIKKYNRRLFIFYRY</sequence>
<proteinExistence type="predicted"/>
<feature type="non-terminal residue" evidence="1">
    <location>
        <position position="1"/>
    </location>
</feature>
<comment type="caution">
    <text evidence="1">The sequence shown here is derived from an EMBL/GenBank/DDBJ whole genome shotgun (WGS) entry which is preliminary data.</text>
</comment>
<evidence type="ECO:0000313" key="1">
    <source>
        <dbReference type="EMBL" id="KKL72069.1"/>
    </source>
</evidence>
<dbReference type="AlphaFoldDB" id="A0A0F9EDN4"/>
<name>A0A0F9EDN4_9ZZZZ</name>
<accession>A0A0F9EDN4</accession>
<protein>
    <submittedName>
        <fullName evidence="1">Uncharacterized protein</fullName>
    </submittedName>
</protein>
<organism evidence="1">
    <name type="scientific">marine sediment metagenome</name>
    <dbReference type="NCBI Taxonomy" id="412755"/>
    <lineage>
        <taxon>unclassified sequences</taxon>
        <taxon>metagenomes</taxon>
        <taxon>ecological metagenomes</taxon>
    </lineage>
</organism>
<reference evidence="1" key="1">
    <citation type="journal article" date="2015" name="Nature">
        <title>Complex archaea that bridge the gap between prokaryotes and eukaryotes.</title>
        <authorList>
            <person name="Spang A."/>
            <person name="Saw J.H."/>
            <person name="Jorgensen S.L."/>
            <person name="Zaremba-Niedzwiedzka K."/>
            <person name="Martijn J."/>
            <person name="Lind A.E."/>
            <person name="van Eijk R."/>
            <person name="Schleper C."/>
            <person name="Guy L."/>
            <person name="Ettema T.J."/>
        </authorList>
    </citation>
    <scope>NUCLEOTIDE SEQUENCE</scope>
</reference>
<gene>
    <name evidence="1" type="ORF">LCGC14_2088610</name>
</gene>
<dbReference type="EMBL" id="LAZR01025387">
    <property type="protein sequence ID" value="KKL72069.1"/>
    <property type="molecule type" value="Genomic_DNA"/>
</dbReference>